<reference evidence="1 2" key="1">
    <citation type="journal article" date="2016" name="Nat. Commun.">
        <title>Thousands of microbial genomes shed light on interconnected biogeochemical processes in an aquifer system.</title>
        <authorList>
            <person name="Anantharaman K."/>
            <person name="Brown C.T."/>
            <person name="Hug L.A."/>
            <person name="Sharon I."/>
            <person name="Castelle C.J."/>
            <person name="Probst A.J."/>
            <person name="Thomas B.C."/>
            <person name="Singh A."/>
            <person name="Wilkins M.J."/>
            <person name="Karaoz U."/>
            <person name="Brodie E.L."/>
            <person name="Williams K.H."/>
            <person name="Hubbard S.S."/>
            <person name="Banfield J.F."/>
        </authorList>
    </citation>
    <scope>NUCLEOTIDE SEQUENCE [LARGE SCALE GENOMIC DNA]</scope>
</reference>
<evidence type="ECO:0000313" key="1">
    <source>
        <dbReference type="EMBL" id="OGM54195.1"/>
    </source>
</evidence>
<gene>
    <name evidence="1" type="ORF">A3E44_00750</name>
</gene>
<dbReference type="EMBL" id="MGGW01000017">
    <property type="protein sequence ID" value="OGM54195.1"/>
    <property type="molecule type" value="Genomic_DNA"/>
</dbReference>
<organism evidence="1 2">
    <name type="scientific">Candidatus Woesebacteria bacterium RIFCSPHIGHO2_12_FULL_41_24</name>
    <dbReference type="NCBI Taxonomy" id="1802510"/>
    <lineage>
        <taxon>Bacteria</taxon>
        <taxon>Candidatus Woeseibacteriota</taxon>
    </lineage>
</organism>
<name>A0A1F8ASN0_9BACT</name>
<protein>
    <recommendedName>
        <fullName evidence="3">Type 4 fimbrial biogenesis protein PilX N-terminal domain-containing protein</fullName>
    </recommendedName>
</protein>
<evidence type="ECO:0000313" key="2">
    <source>
        <dbReference type="Proteomes" id="UP000178603"/>
    </source>
</evidence>
<accession>A0A1F8ASN0</accession>
<sequence>MIKKDLLSGQAVLLVVLTLAVVLTLVLSVISRTITDVKITTVEGDSLRAFSAAEAGIERHLTSYSYTFSDFTLNNVEVTGSISPKYENQREMNYPEKLVEAEAATVWFVDHDDNGNISCGAGTTCYSGTPANARMRLCWGEDGAPLYPAVEISVYYDPDYDLDFSDVEVARYNVDPNAATRATNNFRPNDPGGCNNVAGEGVDYSRRTFNINFNNSGLDYFGIPNAVIQNRMGLLFARIRFFYNGSEAVPFGVILSNSGAGSFFPSQARVIESSGKLGDAQRRVEITALYPDLPPIFDYSLFSATGGISQ</sequence>
<evidence type="ECO:0008006" key="3">
    <source>
        <dbReference type="Google" id="ProtNLM"/>
    </source>
</evidence>
<comment type="caution">
    <text evidence="1">The sequence shown here is derived from an EMBL/GenBank/DDBJ whole genome shotgun (WGS) entry which is preliminary data.</text>
</comment>
<dbReference type="AlphaFoldDB" id="A0A1F8ASN0"/>
<proteinExistence type="predicted"/>
<dbReference type="Proteomes" id="UP000178603">
    <property type="component" value="Unassembled WGS sequence"/>
</dbReference>